<evidence type="ECO:0000313" key="12">
    <source>
        <dbReference type="EMBL" id="ORX33952.1"/>
    </source>
</evidence>
<dbReference type="Pfam" id="PF17865">
    <property type="entry name" value="AAA_lid_5"/>
    <property type="match status" value="1"/>
</dbReference>
<evidence type="ECO:0000256" key="3">
    <source>
        <dbReference type="ARBA" id="ARBA00007188"/>
    </source>
</evidence>
<feature type="domain" description="Midasin AAA lid" evidence="10">
    <location>
        <begin position="106"/>
        <end position="196"/>
    </location>
</feature>
<evidence type="ECO:0000259" key="11">
    <source>
        <dbReference type="Pfam" id="PF17867"/>
    </source>
</evidence>
<gene>
    <name evidence="12" type="ORF">BD324DRAFT_643649</name>
</gene>
<sequence length="490" mass="55059">MEGALSKALRAGRWIVFDDIDRASMEMLVLIADVLEALNSILSGDLVLTSRGDVEAIPRHPNFRLFACMNPATDVGKKDLPPHLSVLFTRIHVPPPDDNREALVAIIEQYLDGPLVLDVADLYTDFKKQATAREIVDGSLAPHYSMRTLTRALSFAVNTPLNLRRAVAEGWMMAFMMALDPPSIARVQPLLERHLGTHPAASFSIPPGPLPPLPSRLVLTPSVSRKLVDLSRAILARYPVLIQGPTSSGKTSAIEHLARTTGHRFVRINNHEHTDLQEYLGTHMTDQSGNLVFQEGLLVTAVRQGHWIVLDELNLAPTDVLEALNRLLDDNRELLIPETGEIVKPHPQFMLFATQNPPGLYAGRKVLSRAFRNRFLEVHFDDVPNDELETILCERCQIAPSYARKIVQVFEELRHRRQTSRVFESKHSFATLRDLFRWAERGAIGYEQLARDGYMLLAERARNEEDKVVIKEVLEGVMKVALTISQRSLV</sequence>
<dbReference type="Gene3D" id="3.40.50.300">
    <property type="entry name" value="P-loop containing nucleotide triphosphate hydrolases"/>
    <property type="match status" value="2"/>
</dbReference>
<dbReference type="GO" id="GO:0005730">
    <property type="term" value="C:nucleolus"/>
    <property type="evidence" value="ECO:0007669"/>
    <property type="project" value="UniProtKB-SubCell"/>
</dbReference>
<feature type="domain" description="Midasin AAA lid" evidence="11">
    <location>
        <begin position="387"/>
        <end position="480"/>
    </location>
</feature>
<dbReference type="Proteomes" id="UP000193218">
    <property type="component" value="Unassembled WGS sequence"/>
</dbReference>
<reference evidence="12 13" key="1">
    <citation type="submission" date="2017-03" db="EMBL/GenBank/DDBJ databases">
        <title>Widespread Adenine N6-methylation of Active Genes in Fungi.</title>
        <authorList>
            <consortium name="DOE Joint Genome Institute"/>
            <person name="Mondo S.J."/>
            <person name="Dannebaum R.O."/>
            <person name="Kuo R.C."/>
            <person name="Louie K.B."/>
            <person name="Bewick A.J."/>
            <person name="Labutti K."/>
            <person name="Haridas S."/>
            <person name="Kuo A."/>
            <person name="Salamov A."/>
            <person name="Ahrendt S.R."/>
            <person name="Lau R."/>
            <person name="Bowen B.P."/>
            <person name="Lipzen A."/>
            <person name="Sullivan W."/>
            <person name="Andreopoulos W.B."/>
            <person name="Clum A."/>
            <person name="Lindquist E."/>
            <person name="Daum C."/>
            <person name="Northen T.R."/>
            <person name="Ramamoorthy G."/>
            <person name="Schmitz R.J."/>
            <person name="Gryganskyi A."/>
            <person name="Culley D."/>
            <person name="Magnuson J."/>
            <person name="James T.Y."/>
            <person name="O'Malley M.A."/>
            <person name="Stajich J.E."/>
            <person name="Spatafora J.W."/>
            <person name="Visel A."/>
            <person name="Grigoriev I.V."/>
        </authorList>
    </citation>
    <scope>NUCLEOTIDE SEQUENCE [LARGE SCALE GENOMIC DNA]</scope>
    <source>
        <strain evidence="12 13">NRRL Y-17943</strain>
    </source>
</reference>
<dbReference type="Pfam" id="PF17867">
    <property type="entry name" value="AAA_lid_7"/>
    <property type="match status" value="1"/>
</dbReference>
<keyword evidence="7" id="KW-0143">Chaperone</keyword>
<dbReference type="GO" id="GO:0005524">
    <property type="term" value="F:ATP binding"/>
    <property type="evidence" value="ECO:0007669"/>
    <property type="project" value="UniProtKB-KW"/>
</dbReference>
<evidence type="ECO:0000256" key="6">
    <source>
        <dbReference type="ARBA" id="ARBA00022840"/>
    </source>
</evidence>
<evidence type="ECO:0000256" key="8">
    <source>
        <dbReference type="ARBA" id="ARBA00023242"/>
    </source>
</evidence>
<dbReference type="GO" id="GO:0016887">
    <property type="term" value="F:ATP hydrolysis activity"/>
    <property type="evidence" value="ECO:0007669"/>
    <property type="project" value="InterPro"/>
</dbReference>
<evidence type="ECO:0000313" key="13">
    <source>
        <dbReference type="Proteomes" id="UP000193218"/>
    </source>
</evidence>
<dbReference type="FunFam" id="3.40.50.300:FF:000142">
    <property type="entry name" value="Midasin"/>
    <property type="match status" value="1"/>
</dbReference>
<dbReference type="GO" id="GO:0005654">
    <property type="term" value="C:nucleoplasm"/>
    <property type="evidence" value="ECO:0007669"/>
    <property type="project" value="UniProtKB-SubCell"/>
</dbReference>
<dbReference type="EMBL" id="NBSH01000016">
    <property type="protein sequence ID" value="ORX33952.1"/>
    <property type="molecule type" value="Genomic_DNA"/>
</dbReference>
<proteinExistence type="inferred from homology"/>
<feature type="domain" description="ATPase dynein-related AAA" evidence="9">
    <location>
        <begin position="239"/>
        <end position="375"/>
    </location>
</feature>
<dbReference type="PANTHER" id="PTHR48103">
    <property type="entry name" value="MIDASIN-RELATED"/>
    <property type="match status" value="1"/>
</dbReference>
<accession>A0A1Y1U7F9</accession>
<evidence type="ECO:0000259" key="10">
    <source>
        <dbReference type="Pfam" id="PF17865"/>
    </source>
</evidence>
<dbReference type="Pfam" id="PF07728">
    <property type="entry name" value="AAA_5"/>
    <property type="match status" value="1"/>
</dbReference>
<keyword evidence="12" id="KW-0378">Hydrolase</keyword>
<dbReference type="OrthoDB" id="5186at2759"/>
<dbReference type="InterPro" id="IPR040848">
    <property type="entry name" value="AAA_lid_7"/>
</dbReference>
<dbReference type="InParanoid" id="A0A1Y1U7F9"/>
<keyword evidence="13" id="KW-1185">Reference proteome</keyword>
<protein>
    <recommendedName>
        <fullName evidence="4">Midasin</fullName>
    </recommendedName>
</protein>
<evidence type="ECO:0000256" key="1">
    <source>
        <dbReference type="ARBA" id="ARBA00004604"/>
    </source>
</evidence>
<dbReference type="AlphaFoldDB" id="A0A1Y1U7F9"/>
<dbReference type="InterPro" id="IPR041190">
    <property type="entry name" value="Midasin_AAA_lid_5"/>
</dbReference>
<dbReference type="GO" id="GO:0030687">
    <property type="term" value="C:preribosome, large subunit precursor"/>
    <property type="evidence" value="ECO:0007669"/>
    <property type="project" value="TreeGrafter"/>
</dbReference>
<dbReference type="InterPro" id="IPR027417">
    <property type="entry name" value="P-loop_NTPase"/>
</dbReference>
<evidence type="ECO:0000256" key="2">
    <source>
        <dbReference type="ARBA" id="ARBA00004642"/>
    </source>
</evidence>
<comment type="subcellular location">
    <subcellularLocation>
        <location evidence="1">Nucleus</location>
        <location evidence="1">Nucleolus</location>
    </subcellularLocation>
    <subcellularLocation>
        <location evidence="2">Nucleus</location>
        <location evidence="2">Nucleoplasm</location>
    </subcellularLocation>
</comment>
<dbReference type="GO" id="GO:0000027">
    <property type="term" value="P:ribosomal large subunit assembly"/>
    <property type="evidence" value="ECO:0007669"/>
    <property type="project" value="TreeGrafter"/>
</dbReference>
<keyword evidence="6" id="KW-0067">ATP-binding</keyword>
<comment type="caution">
    <text evidence="12">The sequence shown here is derived from an EMBL/GenBank/DDBJ whole genome shotgun (WGS) entry which is preliminary data.</text>
</comment>
<evidence type="ECO:0000259" key="9">
    <source>
        <dbReference type="Pfam" id="PF07728"/>
    </source>
</evidence>
<evidence type="ECO:0000256" key="4">
    <source>
        <dbReference type="ARBA" id="ARBA00017143"/>
    </source>
</evidence>
<dbReference type="GO" id="GO:0000055">
    <property type="term" value="P:ribosomal large subunit export from nucleus"/>
    <property type="evidence" value="ECO:0007669"/>
    <property type="project" value="TreeGrafter"/>
</dbReference>
<evidence type="ECO:0000256" key="7">
    <source>
        <dbReference type="ARBA" id="ARBA00023186"/>
    </source>
</evidence>
<name>A0A1Y1U7F9_9TREE</name>
<dbReference type="PANTHER" id="PTHR48103:SF2">
    <property type="entry name" value="MIDASIN"/>
    <property type="match status" value="1"/>
</dbReference>
<evidence type="ECO:0000256" key="5">
    <source>
        <dbReference type="ARBA" id="ARBA00022741"/>
    </source>
</evidence>
<dbReference type="InterPro" id="IPR011704">
    <property type="entry name" value="ATPase_dyneun-rel_AAA"/>
</dbReference>
<keyword evidence="8" id="KW-0539">Nucleus</keyword>
<organism evidence="12 13">
    <name type="scientific">Kockovaella imperatae</name>
    <dbReference type="NCBI Taxonomy" id="4999"/>
    <lineage>
        <taxon>Eukaryota</taxon>
        <taxon>Fungi</taxon>
        <taxon>Dikarya</taxon>
        <taxon>Basidiomycota</taxon>
        <taxon>Agaricomycotina</taxon>
        <taxon>Tremellomycetes</taxon>
        <taxon>Tremellales</taxon>
        <taxon>Cuniculitremaceae</taxon>
        <taxon>Kockovaella</taxon>
    </lineage>
</organism>
<dbReference type="RefSeq" id="XP_021868240.1">
    <property type="nucleotide sequence ID" value="XM_022017562.1"/>
</dbReference>
<keyword evidence="5" id="KW-0547">Nucleotide-binding</keyword>
<dbReference type="SUPFAM" id="SSF52540">
    <property type="entry name" value="P-loop containing nucleoside triphosphate hydrolases"/>
    <property type="match status" value="2"/>
</dbReference>
<dbReference type="GeneID" id="33559371"/>
<comment type="similarity">
    <text evidence="3">Belongs to the midasin family.</text>
</comment>
<dbReference type="STRING" id="4999.A0A1Y1U7F9"/>